<feature type="compositionally biased region" description="Basic residues" evidence="1">
    <location>
        <begin position="269"/>
        <end position="278"/>
    </location>
</feature>
<gene>
    <name evidence="3" type="ORF">Acr_07g0013920</name>
</gene>
<organism evidence="3 4">
    <name type="scientific">Actinidia rufa</name>
    <dbReference type="NCBI Taxonomy" id="165716"/>
    <lineage>
        <taxon>Eukaryota</taxon>
        <taxon>Viridiplantae</taxon>
        <taxon>Streptophyta</taxon>
        <taxon>Embryophyta</taxon>
        <taxon>Tracheophyta</taxon>
        <taxon>Spermatophyta</taxon>
        <taxon>Magnoliopsida</taxon>
        <taxon>eudicotyledons</taxon>
        <taxon>Gunneridae</taxon>
        <taxon>Pentapetalae</taxon>
        <taxon>asterids</taxon>
        <taxon>Ericales</taxon>
        <taxon>Actinidiaceae</taxon>
        <taxon>Actinidia</taxon>
    </lineage>
</organism>
<accession>A0A7J0EYD2</accession>
<comment type="caution">
    <text evidence="3">The sequence shown here is derived from an EMBL/GenBank/DDBJ whole genome shotgun (WGS) entry which is preliminary data.</text>
</comment>
<dbReference type="AlphaFoldDB" id="A0A7J0EYD2"/>
<feature type="region of interest" description="Disordered" evidence="1">
    <location>
        <begin position="183"/>
        <end position="206"/>
    </location>
</feature>
<name>A0A7J0EYD2_9ERIC</name>
<sequence>MTTTSTHVVRVYRDQLDRLRPDEFTWRPYDGIMHELPDYCRVASDIWVSRSPLVYFEVVEWHLPDRVCRQVGLRQVVPMAVDTSPALHGIDMRGRTHTDWTQFHREHIDHWHHRREYLVVGLIDRLVDTLRLTPRSRLRLATLRPYMIALIVLSMRTIDPSHYKTCTMPVTCVVGHFMHYVSTSGSDKPEVPEPPPTMPPGVPATSPAMPPAFPVHPPPSTSSSQQFTQYVGATQTSASYVTPAMPSYTYHILSHDVPSSSHPSSSGVRPHRTTHRHITSPVTYDQGSSYLPVGDKEEFDGYVDPLLASTGQIEIPISVEGVSQITQAESQRPLEPEPQPQPQSQPHRLGTLTHVFSRRPRPSRDRRPPRCGTGGHV</sequence>
<feature type="compositionally biased region" description="Low complexity" evidence="1">
    <location>
        <begin position="257"/>
        <end position="268"/>
    </location>
</feature>
<feature type="domain" description="Aminotransferase-like plant mobile" evidence="2">
    <location>
        <begin position="7"/>
        <end position="118"/>
    </location>
</feature>
<evidence type="ECO:0000259" key="2">
    <source>
        <dbReference type="Pfam" id="PF10536"/>
    </source>
</evidence>
<dbReference type="InterPro" id="IPR044824">
    <property type="entry name" value="MAIN-like"/>
</dbReference>
<proteinExistence type="predicted"/>
<evidence type="ECO:0000256" key="1">
    <source>
        <dbReference type="SAM" id="MobiDB-lite"/>
    </source>
</evidence>
<feature type="region of interest" description="Disordered" evidence="1">
    <location>
        <begin position="324"/>
        <end position="377"/>
    </location>
</feature>
<dbReference type="EMBL" id="BJWL01000007">
    <property type="protein sequence ID" value="GFY91196.1"/>
    <property type="molecule type" value="Genomic_DNA"/>
</dbReference>
<dbReference type="Proteomes" id="UP000585474">
    <property type="component" value="Unassembled WGS sequence"/>
</dbReference>
<feature type="region of interest" description="Disordered" evidence="1">
    <location>
        <begin position="257"/>
        <end position="292"/>
    </location>
</feature>
<dbReference type="PANTHER" id="PTHR46033">
    <property type="entry name" value="PROTEIN MAIN-LIKE 2"/>
    <property type="match status" value="1"/>
</dbReference>
<dbReference type="PANTHER" id="PTHR46033:SF8">
    <property type="entry name" value="PROTEIN MAINTENANCE OF MERISTEMS-LIKE"/>
    <property type="match status" value="1"/>
</dbReference>
<keyword evidence="4" id="KW-1185">Reference proteome</keyword>
<dbReference type="InterPro" id="IPR019557">
    <property type="entry name" value="AminoTfrase-like_pln_mobile"/>
</dbReference>
<evidence type="ECO:0000313" key="4">
    <source>
        <dbReference type="Proteomes" id="UP000585474"/>
    </source>
</evidence>
<dbReference type="OrthoDB" id="1751334at2759"/>
<feature type="compositionally biased region" description="Polar residues" evidence="1">
    <location>
        <begin position="280"/>
        <end position="289"/>
    </location>
</feature>
<reference evidence="3 4" key="1">
    <citation type="submission" date="2019-07" db="EMBL/GenBank/DDBJ databases">
        <title>De Novo Assembly of kiwifruit Actinidia rufa.</title>
        <authorList>
            <person name="Sugita-Konishi S."/>
            <person name="Sato K."/>
            <person name="Mori E."/>
            <person name="Abe Y."/>
            <person name="Kisaki G."/>
            <person name="Hamano K."/>
            <person name="Suezawa K."/>
            <person name="Otani M."/>
            <person name="Fukuda T."/>
            <person name="Manabe T."/>
            <person name="Gomi K."/>
            <person name="Tabuchi M."/>
            <person name="Akimitsu K."/>
            <person name="Kataoka I."/>
        </authorList>
    </citation>
    <scope>NUCLEOTIDE SEQUENCE [LARGE SCALE GENOMIC DNA]</scope>
    <source>
        <strain evidence="4">cv. Fuchu</strain>
    </source>
</reference>
<feature type="compositionally biased region" description="Pro residues" evidence="1">
    <location>
        <begin position="192"/>
        <end position="206"/>
    </location>
</feature>
<evidence type="ECO:0000313" key="3">
    <source>
        <dbReference type="EMBL" id="GFY91196.1"/>
    </source>
</evidence>
<dbReference type="Pfam" id="PF10536">
    <property type="entry name" value="PMD"/>
    <property type="match status" value="1"/>
</dbReference>
<protein>
    <recommendedName>
        <fullName evidence="2">Aminotransferase-like plant mobile domain-containing protein</fullName>
    </recommendedName>
</protein>
<dbReference type="GO" id="GO:0010073">
    <property type="term" value="P:meristem maintenance"/>
    <property type="evidence" value="ECO:0007669"/>
    <property type="project" value="InterPro"/>
</dbReference>